<dbReference type="EMBL" id="DTCM01000006">
    <property type="protein sequence ID" value="HGL40140.1"/>
    <property type="molecule type" value="Genomic_DNA"/>
</dbReference>
<keyword evidence="6" id="KW-0408">Iron</keyword>
<dbReference type="Pfam" id="PF02730">
    <property type="entry name" value="AFOR_N"/>
    <property type="match status" value="1"/>
</dbReference>
<comment type="cofactor">
    <cofactor evidence="1">
        <name>[4Fe-4S] cluster</name>
        <dbReference type="ChEBI" id="CHEBI:49883"/>
    </cofactor>
</comment>
<evidence type="ECO:0000256" key="6">
    <source>
        <dbReference type="ARBA" id="ARBA00023004"/>
    </source>
</evidence>
<evidence type="ECO:0000313" key="10">
    <source>
        <dbReference type="EMBL" id="HGL40140.1"/>
    </source>
</evidence>
<evidence type="ECO:0000259" key="9">
    <source>
        <dbReference type="SMART" id="SM00790"/>
    </source>
</evidence>
<keyword evidence="7" id="KW-0411">Iron-sulfur</keyword>
<feature type="domain" description="Aldehyde ferredoxin oxidoreductase N-terminal" evidence="9">
    <location>
        <begin position="17"/>
        <end position="216"/>
    </location>
</feature>
<keyword evidence="4" id="KW-0479">Metal-binding</keyword>
<keyword evidence="3" id="KW-0004">4Fe-4S</keyword>
<dbReference type="EMBL" id="DRXG01000084">
    <property type="protein sequence ID" value="HHN52448.1"/>
    <property type="molecule type" value="Genomic_DNA"/>
</dbReference>
<gene>
    <name evidence="11" type="ORF">ENM30_03940</name>
    <name evidence="10" type="ORF">ENU43_00495</name>
</gene>
<dbReference type="PANTHER" id="PTHR30038:SF0">
    <property type="entry name" value="TUNGSTEN-CONTAINING ALDEHYDE FERREDOXIN OXIDOREDUCTASE"/>
    <property type="match status" value="1"/>
</dbReference>
<comment type="cofactor">
    <cofactor evidence="8">
        <name>tungstopterin</name>
        <dbReference type="ChEBI" id="CHEBI:30402"/>
    </cofactor>
</comment>
<dbReference type="GO" id="GO:0009055">
    <property type="term" value="F:electron transfer activity"/>
    <property type="evidence" value="ECO:0007669"/>
    <property type="project" value="InterPro"/>
</dbReference>
<dbReference type="AlphaFoldDB" id="A0A7J3G3W4"/>
<dbReference type="Gene3D" id="1.10.599.10">
    <property type="entry name" value="Aldehyde Ferredoxin Oxidoreductase Protein, subunit A, domain 3"/>
    <property type="match status" value="1"/>
</dbReference>
<protein>
    <recommendedName>
        <fullName evidence="9">Aldehyde ferredoxin oxidoreductase N-terminal domain-containing protein</fullName>
    </recommendedName>
</protein>
<dbReference type="InterPro" id="IPR036021">
    <property type="entry name" value="Tungsten_al_ferr_oxy-like_C"/>
</dbReference>
<evidence type="ECO:0000256" key="7">
    <source>
        <dbReference type="ARBA" id="ARBA00023014"/>
    </source>
</evidence>
<keyword evidence="5" id="KW-0560">Oxidoreductase</keyword>
<dbReference type="Gene3D" id="1.10.569.10">
    <property type="entry name" value="Aldehyde Ferredoxin Oxidoreductase Protein, subunit A, domain 2"/>
    <property type="match status" value="1"/>
</dbReference>
<evidence type="ECO:0000256" key="3">
    <source>
        <dbReference type="ARBA" id="ARBA00022485"/>
    </source>
</evidence>
<dbReference type="InterPro" id="IPR013984">
    <property type="entry name" value="Ald_Fedxn_OxRdtase_dom2"/>
</dbReference>
<dbReference type="GO" id="GO:0051539">
    <property type="term" value="F:4 iron, 4 sulfur cluster binding"/>
    <property type="evidence" value="ECO:0007669"/>
    <property type="project" value="UniProtKB-KW"/>
</dbReference>
<dbReference type="GO" id="GO:0046872">
    <property type="term" value="F:metal ion binding"/>
    <property type="evidence" value="ECO:0007669"/>
    <property type="project" value="UniProtKB-KW"/>
</dbReference>
<name>A0A7J3G3W4_CALS0</name>
<dbReference type="PANTHER" id="PTHR30038">
    <property type="entry name" value="ALDEHYDE FERREDOXIN OXIDOREDUCTASE"/>
    <property type="match status" value="1"/>
</dbReference>
<evidence type="ECO:0000256" key="1">
    <source>
        <dbReference type="ARBA" id="ARBA00001966"/>
    </source>
</evidence>
<dbReference type="InterPro" id="IPR001203">
    <property type="entry name" value="OxRdtase_Ald_Fedxn_C"/>
</dbReference>
<dbReference type="SUPFAM" id="SSF48310">
    <property type="entry name" value="Aldehyde ferredoxin oxidoreductase, C-terminal domains"/>
    <property type="match status" value="1"/>
</dbReference>
<dbReference type="InterPro" id="IPR013983">
    <property type="entry name" value="Ald_Fedxn_OxRdtase_N"/>
</dbReference>
<dbReference type="SUPFAM" id="SSF56228">
    <property type="entry name" value="Aldehyde ferredoxin oxidoreductase, N-terminal domain"/>
    <property type="match status" value="1"/>
</dbReference>
<dbReference type="InterPro" id="IPR051919">
    <property type="entry name" value="W-dependent_AOR"/>
</dbReference>
<dbReference type="Pfam" id="PF01314">
    <property type="entry name" value="AFOR_C"/>
    <property type="match status" value="1"/>
</dbReference>
<dbReference type="GO" id="GO:0016625">
    <property type="term" value="F:oxidoreductase activity, acting on the aldehyde or oxo group of donors, iron-sulfur protein as acceptor"/>
    <property type="evidence" value="ECO:0007669"/>
    <property type="project" value="InterPro"/>
</dbReference>
<dbReference type="SMART" id="SM00790">
    <property type="entry name" value="AFOR_N"/>
    <property type="match status" value="1"/>
</dbReference>
<comment type="similarity">
    <text evidence="2">Belongs to the AOR/FOR family.</text>
</comment>
<comment type="caution">
    <text evidence="10">The sequence shown here is derived from an EMBL/GenBank/DDBJ whole genome shotgun (WGS) entry which is preliminary data.</text>
</comment>
<organism evidence="10">
    <name type="scientific">Caldiarchaeum subterraneum</name>
    <dbReference type="NCBI Taxonomy" id="311458"/>
    <lineage>
        <taxon>Archaea</taxon>
        <taxon>Nitrososphaerota</taxon>
        <taxon>Candidatus Caldarchaeales</taxon>
        <taxon>Candidatus Caldarchaeaceae</taxon>
        <taxon>Candidatus Caldarchaeum</taxon>
    </lineage>
</organism>
<evidence type="ECO:0000256" key="2">
    <source>
        <dbReference type="ARBA" id="ARBA00011032"/>
    </source>
</evidence>
<dbReference type="InterPro" id="IPR013985">
    <property type="entry name" value="Ald_Fedxn_OxRdtase_dom3"/>
</dbReference>
<reference evidence="10" key="1">
    <citation type="journal article" date="2020" name="mSystems">
        <title>Genome- and Community-Level Interaction Insights into Carbon Utilization and Element Cycling Functions of Hydrothermarchaeota in Hydrothermal Sediment.</title>
        <authorList>
            <person name="Zhou Z."/>
            <person name="Liu Y."/>
            <person name="Xu W."/>
            <person name="Pan J."/>
            <person name="Luo Z.H."/>
            <person name="Li M."/>
        </authorList>
    </citation>
    <scope>NUCLEOTIDE SEQUENCE [LARGE SCALE GENOMIC DNA]</scope>
    <source>
        <strain evidence="11">SpSt-1073</strain>
        <strain evidence="10">SpSt-669</strain>
    </source>
</reference>
<dbReference type="InterPro" id="IPR036503">
    <property type="entry name" value="Ald_Fedxn_OxRdtase_N_sf"/>
</dbReference>
<evidence type="ECO:0000256" key="4">
    <source>
        <dbReference type="ARBA" id="ARBA00022723"/>
    </source>
</evidence>
<sequence length="606" mass="66109">MFTSNINFGTAQQHTGMRIAEVDLSEKNVVVHEFPDLFEEGVWGGRCLGLGLIARNSSVKDALDPESPLVLAVGSLGGTGFPLGNRLTLVFRSPLTGTIAWAHTGGYAAYTLAALGYSALYITGRLDKLSAMVLSDEGISFVDVEMLRGLGAVETCAAMRLLGGDARVLAIGPAGERQLPIATVVNDMGRSSGVRHGVGAVFGSKNLKAIVMRTKKPAQPPRNPTRYSQLMRRLKAKLDASPLLNLEKGLLAVHGTAVAAEALGSNEAIPVKNYTLTTTEKYPLVGGRKMSETVLVRRMTCSFCPVSCRRETVAYGVRGEGPDYAQISSLGTNCMVFDLAQISYMTQLCYEMGVDPIEMGNSLAVYADLSEKGLVGKRLGWGDFEKMCRLIHETGHVGEIGVILGHGAAYTARYYGAEELAPSVKNISIQNADPRAEKAWGVINAVENYGAGCHIWVYPNLVQSFRKYGIQTIFDENTSEETIARRIYQKQCEVAALDSLGVCAFSRLVFDISDYLDGFDAVYGREVADVFLGVGENVLRLERYLNNLYGVSDEEYMLPRKFTEEPLPTGKHRGEICDVETILRQYSRLRPSTDVSSFLNRFPRLG</sequence>
<evidence type="ECO:0000313" key="11">
    <source>
        <dbReference type="EMBL" id="HHN52448.1"/>
    </source>
</evidence>
<dbReference type="Gene3D" id="3.60.9.10">
    <property type="entry name" value="Aldehyde ferredoxin oxidoreductase, N-terminal domain"/>
    <property type="match status" value="1"/>
</dbReference>
<evidence type="ECO:0000256" key="5">
    <source>
        <dbReference type="ARBA" id="ARBA00023002"/>
    </source>
</evidence>
<evidence type="ECO:0000256" key="8">
    <source>
        <dbReference type="ARBA" id="ARBA00049934"/>
    </source>
</evidence>
<proteinExistence type="inferred from homology"/>
<accession>A0A7J3G3W4</accession>